<proteinExistence type="evidence at transcript level"/>
<dbReference type="EMBL" id="BT063988">
    <property type="protein sequence ID" value="ACN28685.1"/>
    <property type="molecule type" value="mRNA"/>
</dbReference>
<reference evidence="1" key="1">
    <citation type="journal article" date="2009" name="PLoS Genet.">
        <title>Sequencing, mapping, and analysis of 27,455 maize full-length cDNAs.</title>
        <authorList>
            <person name="Soderlund C."/>
            <person name="Descour A."/>
            <person name="Kudrna D."/>
            <person name="Bomhoff M."/>
            <person name="Boyd L."/>
            <person name="Currie J."/>
            <person name="Angelova A."/>
            <person name="Collura K."/>
            <person name="Wissotski M."/>
            <person name="Ashley E."/>
            <person name="Morrow D."/>
            <person name="Fernandes J."/>
            <person name="Walbot V."/>
            <person name="Yu Y."/>
        </authorList>
    </citation>
    <scope>NUCLEOTIDE SEQUENCE</scope>
    <source>
        <strain evidence="1">B73</strain>
    </source>
</reference>
<protein>
    <submittedName>
        <fullName evidence="1">Uncharacterized protein</fullName>
    </submittedName>
</protein>
<name>C0P6R9_MAIZE</name>
<accession>C0P6R9</accession>
<dbReference type="AlphaFoldDB" id="C0P6R9"/>
<reference evidence="1" key="2">
    <citation type="submission" date="2012-06" db="EMBL/GenBank/DDBJ databases">
        <authorList>
            <person name="Yu Y."/>
            <person name="Currie J."/>
            <person name="Lomeli R."/>
            <person name="Angelova A."/>
            <person name="Collura K."/>
            <person name="Wissotski M."/>
            <person name="Campos D."/>
            <person name="Kudrna D."/>
            <person name="Golser W."/>
            <person name="Ashely E."/>
            <person name="Descour A."/>
            <person name="Fernandes J."/>
            <person name="Soderlund C."/>
            <person name="Walbot V."/>
        </authorList>
    </citation>
    <scope>NUCLEOTIDE SEQUENCE</scope>
    <source>
        <strain evidence="1">B73</strain>
    </source>
</reference>
<sequence>MLWHRLWSLASTEAWSGPREAALSGKLRRAASPRRR</sequence>
<evidence type="ECO:0000313" key="1">
    <source>
        <dbReference type="EMBL" id="ACN28685.1"/>
    </source>
</evidence>
<organism evidence="1">
    <name type="scientific">Zea mays</name>
    <name type="common">Maize</name>
    <dbReference type="NCBI Taxonomy" id="4577"/>
    <lineage>
        <taxon>Eukaryota</taxon>
        <taxon>Viridiplantae</taxon>
        <taxon>Streptophyta</taxon>
        <taxon>Embryophyta</taxon>
        <taxon>Tracheophyta</taxon>
        <taxon>Spermatophyta</taxon>
        <taxon>Magnoliopsida</taxon>
        <taxon>Liliopsida</taxon>
        <taxon>Poales</taxon>
        <taxon>Poaceae</taxon>
        <taxon>PACMAD clade</taxon>
        <taxon>Panicoideae</taxon>
        <taxon>Andropogonodae</taxon>
        <taxon>Andropogoneae</taxon>
        <taxon>Tripsacinae</taxon>
        <taxon>Zea</taxon>
    </lineage>
</organism>